<dbReference type="GeneID" id="33567371"/>
<sequence length="406" mass="46620">MDRHPRPTFVGDSIHGQSKDTLMKLHQKRLEKTINESLTMVDNDKATAELNRQQQQRAHNKKKKKFYQWIQRDSQAQRDKIGLPGSRRRQRHDNDKFVYHPLAVLYQVDLPFPGYNHDVPSFHWKYDATIESLISNNPPSSLRSKLSSVATTDDVPVTSAGPMIGHHLLTRAQRKDIKKAHVPQGIVMQYEGELVSFLNQLTLSDNDERCEIEEGGVEQDSDFESSSEQADWVFVQPSIRDSLELKDSSSVRMTNVKEKNLEPNAAFQQKDDERPQIYLRWDIQDQFLRFVAHALCAFYGLISFSKTAVDGKRLVYICHPTHLDSIGELSMAPAPAASSTLGSSATKSIRPKPLKRQNTLEHVQEMPLYELDQLWNKIEPIKIANCLRPDMTFFEYLYPSTRPIFS</sequence>
<protein>
    <recommendedName>
        <fullName evidence="4">R3H-associated N-terminal domain-containing protein</fullName>
    </recommendedName>
</protein>
<dbReference type="RefSeq" id="XP_021877294.1">
    <property type="nucleotide sequence ID" value="XM_022025527.1"/>
</dbReference>
<evidence type="ECO:0000256" key="1">
    <source>
        <dbReference type="SAM" id="MobiDB-lite"/>
    </source>
</evidence>
<dbReference type="Proteomes" id="UP000193648">
    <property type="component" value="Unassembled WGS sequence"/>
</dbReference>
<dbReference type="AlphaFoldDB" id="A0A1Y2GB14"/>
<feature type="region of interest" description="Disordered" evidence="1">
    <location>
        <begin position="50"/>
        <end position="69"/>
    </location>
</feature>
<evidence type="ECO:0008006" key="4">
    <source>
        <dbReference type="Google" id="ProtNLM"/>
    </source>
</evidence>
<gene>
    <name evidence="2" type="ORF">BCR41DRAFT_361414</name>
</gene>
<organism evidence="2 3">
    <name type="scientific">Lobosporangium transversale</name>
    <dbReference type="NCBI Taxonomy" id="64571"/>
    <lineage>
        <taxon>Eukaryota</taxon>
        <taxon>Fungi</taxon>
        <taxon>Fungi incertae sedis</taxon>
        <taxon>Mucoromycota</taxon>
        <taxon>Mortierellomycotina</taxon>
        <taxon>Mortierellomycetes</taxon>
        <taxon>Mortierellales</taxon>
        <taxon>Mortierellaceae</taxon>
        <taxon>Lobosporangium</taxon>
    </lineage>
</organism>
<keyword evidence="3" id="KW-1185">Reference proteome</keyword>
<dbReference type="InParanoid" id="A0A1Y2GB14"/>
<comment type="caution">
    <text evidence="2">The sequence shown here is derived from an EMBL/GenBank/DDBJ whole genome shotgun (WGS) entry which is preliminary data.</text>
</comment>
<dbReference type="OrthoDB" id="10256743at2759"/>
<evidence type="ECO:0000313" key="2">
    <source>
        <dbReference type="EMBL" id="ORZ05913.1"/>
    </source>
</evidence>
<dbReference type="EMBL" id="MCFF01000048">
    <property type="protein sequence ID" value="ORZ05913.1"/>
    <property type="molecule type" value="Genomic_DNA"/>
</dbReference>
<name>A0A1Y2GB14_9FUNG</name>
<evidence type="ECO:0000313" key="3">
    <source>
        <dbReference type="Proteomes" id="UP000193648"/>
    </source>
</evidence>
<proteinExistence type="predicted"/>
<reference evidence="2 3" key="1">
    <citation type="submission" date="2016-07" db="EMBL/GenBank/DDBJ databases">
        <title>Pervasive Adenine N6-methylation of Active Genes in Fungi.</title>
        <authorList>
            <consortium name="DOE Joint Genome Institute"/>
            <person name="Mondo S.J."/>
            <person name="Dannebaum R.O."/>
            <person name="Kuo R.C."/>
            <person name="Labutti K."/>
            <person name="Haridas S."/>
            <person name="Kuo A."/>
            <person name="Salamov A."/>
            <person name="Ahrendt S.R."/>
            <person name="Lipzen A."/>
            <person name="Sullivan W."/>
            <person name="Andreopoulos W.B."/>
            <person name="Clum A."/>
            <person name="Lindquist E."/>
            <person name="Daum C."/>
            <person name="Ramamoorthy G.K."/>
            <person name="Gryganskyi A."/>
            <person name="Culley D."/>
            <person name="Magnuson J.K."/>
            <person name="James T.Y."/>
            <person name="O'Malley M.A."/>
            <person name="Stajich J.E."/>
            <person name="Spatafora J.W."/>
            <person name="Visel A."/>
            <person name="Grigoriev I.V."/>
        </authorList>
    </citation>
    <scope>NUCLEOTIDE SEQUENCE [LARGE SCALE GENOMIC DNA]</scope>
    <source>
        <strain evidence="2 3">NRRL 3116</strain>
    </source>
</reference>
<accession>A0A1Y2GB14</accession>